<dbReference type="Proteomes" id="UP000807504">
    <property type="component" value="Unassembled WGS sequence"/>
</dbReference>
<protein>
    <submittedName>
        <fullName evidence="1">Uncharacterized protein</fullName>
    </submittedName>
</protein>
<name>A0A8T0FI53_ARGBR</name>
<reference evidence="1" key="1">
    <citation type="journal article" date="2020" name="bioRxiv">
        <title>Chromosome-level reference genome of the European wasp spider Argiope bruennichi: a resource for studies on range expansion and evolutionary adaptation.</title>
        <authorList>
            <person name="Sheffer M.M."/>
            <person name="Hoppe A."/>
            <person name="Krehenwinkel H."/>
            <person name="Uhl G."/>
            <person name="Kuss A.W."/>
            <person name="Jensen L."/>
            <person name="Jensen C."/>
            <person name="Gillespie R.G."/>
            <person name="Hoff K.J."/>
            <person name="Prost S."/>
        </authorList>
    </citation>
    <scope>NUCLEOTIDE SEQUENCE</scope>
</reference>
<organism evidence="1 2">
    <name type="scientific">Argiope bruennichi</name>
    <name type="common">Wasp spider</name>
    <name type="synonym">Aranea bruennichi</name>
    <dbReference type="NCBI Taxonomy" id="94029"/>
    <lineage>
        <taxon>Eukaryota</taxon>
        <taxon>Metazoa</taxon>
        <taxon>Ecdysozoa</taxon>
        <taxon>Arthropoda</taxon>
        <taxon>Chelicerata</taxon>
        <taxon>Arachnida</taxon>
        <taxon>Araneae</taxon>
        <taxon>Araneomorphae</taxon>
        <taxon>Entelegynae</taxon>
        <taxon>Araneoidea</taxon>
        <taxon>Araneidae</taxon>
        <taxon>Argiope</taxon>
    </lineage>
</organism>
<evidence type="ECO:0000313" key="1">
    <source>
        <dbReference type="EMBL" id="KAF8789020.1"/>
    </source>
</evidence>
<sequence length="166" mass="18726">MISKNSVPAEVQDSNTVAKRYSTNLQMANKPITKNRENKPTEAMENTGVYKGDLLLLGKKASYKFRLNDGERVKSLAVLGELCNILREKQEKDAEEEYKTKIQVTPTKTYTEVTATKQAHTIPAGSVRDARRSDAPYTYLISQSTFRIKLPSVDSFQDLKIVFVCM</sequence>
<accession>A0A8T0FI53</accession>
<gene>
    <name evidence="1" type="ORF">HNY73_007002</name>
</gene>
<keyword evidence="2" id="KW-1185">Reference proteome</keyword>
<proteinExistence type="predicted"/>
<dbReference type="EMBL" id="JABXBU010000012">
    <property type="protein sequence ID" value="KAF8789020.1"/>
    <property type="molecule type" value="Genomic_DNA"/>
</dbReference>
<reference evidence="1" key="2">
    <citation type="submission" date="2020-06" db="EMBL/GenBank/DDBJ databases">
        <authorList>
            <person name="Sheffer M."/>
        </authorList>
    </citation>
    <scope>NUCLEOTIDE SEQUENCE</scope>
</reference>
<comment type="caution">
    <text evidence="1">The sequence shown here is derived from an EMBL/GenBank/DDBJ whole genome shotgun (WGS) entry which is preliminary data.</text>
</comment>
<evidence type="ECO:0000313" key="2">
    <source>
        <dbReference type="Proteomes" id="UP000807504"/>
    </source>
</evidence>
<dbReference type="AlphaFoldDB" id="A0A8T0FI53"/>